<accession>A0A3G3JWC7</accession>
<reference evidence="2 3" key="1">
    <citation type="submission" date="2018-10" db="EMBL/GenBank/DDBJ databases">
        <title>Genome Sequence of Cohnella sp.</title>
        <authorList>
            <person name="Srinivasan S."/>
            <person name="Kim M.K."/>
        </authorList>
    </citation>
    <scope>NUCLEOTIDE SEQUENCE [LARGE SCALE GENOMIC DNA]</scope>
    <source>
        <strain evidence="2 3">18JY8-7</strain>
    </source>
</reference>
<dbReference type="SMART" id="SM00871">
    <property type="entry name" value="AraC_E_bind"/>
    <property type="match status" value="1"/>
</dbReference>
<organism evidence="2 3">
    <name type="scientific">Cohnella candidum</name>
    <dbReference type="NCBI Taxonomy" id="2674991"/>
    <lineage>
        <taxon>Bacteria</taxon>
        <taxon>Bacillati</taxon>
        <taxon>Bacillota</taxon>
        <taxon>Bacilli</taxon>
        <taxon>Bacillales</taxon>
        <taxon>Paenibacillaceae</taxon>
        <taxon>Cohnella</taxon>
    </lineage>
</organism>
<dbReference type="KEGG" id="coh:EAV92_07895"/>
<dbReference type="InterPro" id="IPR029442">
    <property type="entry name" value="GyrI-like"/>
</dbReference>
<dbReference type="EMBL" id="CP033433">
    <property type="protein sequence ID" value="AYQ72494.1"/>
    <property type="molecule type" value="Genomic_DNA"/>
</dbReference>
<evidence type="ECO:0000313" key="3">
    <source>
        <dbReference type="Proteomes" id="UP000269097"/>
    </source>
</evidence>
<dbReference type="Gene3D" id="3.20.80.10">
    <property type="entry name" value="Regulatory factor, effector binding domain"/>
    <property type="match status" value="1"/>
</dbReference>
<dbReference type="SUPFAM" id="SSF55136">
    <property type="entry name" value="Probable bacterial effector-binding domain"/>
    <property type="match status" value="1"/>
</dbReference>
<name>A0A3G3JWC7_9BACL</name>
<dbReference type="InterPro" id="IPR053182">
    <property type="entry name" value="YobU-like_regulator"/>
</dbReference>
<dbReference type="RefSeq" id="WP_123040554.1">
    <property type="nucleotide sequence ID" value="NZ_CP033433.1"/>
</dbReference>
<dbReference type="InterPro" id="IPR010499">
    <property type="entry name" value="AraC_E-bd"/>
</dbReference>
<dbReference type="AlphaFoldDB" id="A0A3G3JWC7"/>
<dbReference type="InterPro" id="IPR011256">
    <property type="entry name" value="Reg_factor_effector_dom_sf"/>
</dbReference>
<proteinExistence type="predicted"/>
<evidence type="ECO:0000259" key="1">
    <source>
        <dbReference type="SMART" id="SM00871"/>
    </source>
</evidence>
<dbReference type="Proteomes" id="UP000269097">
    <property type="component" value="Chromosome"/>
</dbReference>
<dbReference type="PANTHER" id="PTHR36444:SF2">
    <property type="entry name" value="TRANSCRIPTIONAL REGULATOR PROTEIN YOBU-RELATED"/>
    <property type="match status" value="1"/>
</dbReference>
<keyword evidence="3" id="KW-1185">Reference proteome</keyword>
<protein>
    <submittedName>
        <fullName evidence="2">GyrI-like domain-containing protein</fullName>
    </submittedName>
</protein>
<dbReference type="Pfam" id="PF06445">
    <property type="entry name" value="GyrI-like"/>
    <property type="match status" value="1"/>
</dbReference>
<evidence type="ECO:0000313" key="2">
    <source>
        <dbReference type="EMBL" id="AYQ72494.1"/>
    </source>
</evidence>
<dbReference type="PANTHER" id="PTHR36444">
    <property type="entry name" value="TRANSCRIPTIONAL REGULATOR PROTEIN YOBU-RELATED"/>
    <property type="match status" value="1"/>
</dbReference>
<gene>
    <name evidence="2" type="ORF">EAV92_07895</name>
</gene>
<feature type="domain" description="AraC effector-binding" evidence="1">
    <location>
        <begin position="1"/>
        <end position="159"/>
    </location>
</feature>
<sequence>MEFKIINKERKLLIGLACDVTLAEVQDRVTINLAEQFMSRRSEIKNVINTREVFGVSTDPEDYNPDTDQFEFFIGVEVNSLTEIPKDMVCKEIPSNEYVVFAFEGPAENAGRVHNYLYTEWLRKNEYQLSGLYNIEVYDERFKGPFSEESVTDIYFPIKKKEACV</sequence>